<evidence type="ECO:0000256" key="1">
    <source>
        <dbReference type="ARBA" id="ARBA00006484"/>
    </source>
</evidence>
<accession>A0A1H4WTM7</accession>
<dbReference type="Pfam" id="PF00106">
    <property type="entry name" value="adh_short"/>
    <property type="match status" value="1"/>
</dbReference>
<protein>
    <submittedName>
        <fullName evidence="4">Short-chain dehydrogenase</fullName>
    </submittedName>
</protein>
<dbReference type="SUPFAM" id="SSF51735">
    <property type="entry name" value="NAD(P)-binding Rossmann-fold domains"/>
    <property type="match status" value="1"/>
</dbReference>
<keyword evidence="2" id="KW-0560">Oxidoreductase</keyword>
<dbReference type="Proteomes" id="UP000198992">
    <property type="component" value="Unassembled WGS sequence"/>
</dbReference>
<reference evidence="4 5" key="1">
    <citation type="submission" date="2016-10" db="EMBL/GenBank/DDBJ databases">
        <authorList>
            <person name="de Groot N.N."/>
        </authorList>
    </citation>
    <scope>NUCLEOTIDE SEQUENCE [LARGE SCALE GENOMIC DNA]</scope>
    <source>
        <strain evidence="4 5">MT12</strain>
    </source>
</reference>
<dbReference type="InterPro" id="IPR036291">
    <property type="entry name" value="NAD(P)-bd_dom_sf"/>
</dbReference>
<name>A0A1H4WTM7_9BRAD</name>
<dbReference type="Gene3D" id="3.40.50.720">
    <property type="entry name" value="NAD(P)-binding Rossmann-like Domain"/>
    <property type="match status" value="1"/>
</dbReference>
<evidence type="ECO:0000313" key="4">
    <source>
        <dbReference type="EMBL" id="SEC96088.1"/>
    </source>
</evidence>
<dbReference type="PANTHER" id="PTHR43391">
    <property type="entry name" value="RETINOL DEHYDROGENASE-RELATED"/>
    <property type="match status" value="1"/>
</dbReference>
<dbReference type="GO" id="GO:0016491">
    <property type="term" value="F:oxidoreductase activity"/>
    <property type="evidence" value="ECO:0007669"/>
    <property type="project" value="UniProtKB-KW"/>
</dbReference>
<organism evidence="4 5">
    <name type="scientific">Bradyrhizobium erythrophlei</name>
    <dbReference type="NCBI Taxonomy" id="1437360"/>
    <lineage>
        <taxon>Bacteria</taxon>
        <taxon>Pseudomonadati</taxon>
        <taxon>Pseudomonadota</taxon>
        <taxon>Alphaproteobacteria</taxon>
        <taxon>Hyphomicrobiales</taxon>
        <taxon>Nitrobacteraceae</taxon>
        <taxon>Bradyrhizobium</taxon>
    </lineage>
</organism>
<evidence type="ECO:0000313" key="5">
    <source>
        <dbReference type="Proteomes" id="UP000198992"/>
    </source>
</evidence>
<dbReference type="PRINTS" id="PR00080">
    <property type="entry name" value="SDRFAMILY"/>
</dbReference>
<dbReference type="RefSeq" id="WP_092126013.1">
    <property type="nucleotide sequence ID" value="NZ_FNTH01000001.1"/>
</dbReference>
<proteinExistence type="inferred from homology"/>
<gene>
    <name evidence="4" type="ORF">SAMN05444164_3225</name>
</gene>
<dbReference type="PANTHER" id="PTHR43391:SF91">
    <property type="entry name" value="OS04G0390700 PROTEIN"/>
    <property type="match status" value="1"/>
</dbReference>
<dbReference type="InterPro" id="IPR002347">
    <property type="entry name" value="SDR_fam"/>
</dbReference>
<dbReference type="NCBIfam" id="NF006119">
    <property type="entry name" value="PRK08264.1-5"/>
    <property type="match status" value="1"/>
</dbReference>
<dbReference type="EMBL" id="FNTH01000001">
    <property type="protein sequence ID" value="SEC96088.1"/>
    <property type="molecule type" value="Genomic_DNA"/>
</dbReference>
<dbReference type="OrthoDB" id="7593130at2"/>
<comment type="similarity">
    <text evidence="1 3">Belongs to the short-chain dehydrogenases/reductases (SDR) family.</text>
</comment>
<dbReference type="PRINTS" id="PR00081">
    <property type="entry name" value="GDHRDH"/>
</dbReference>
<dbReference type="GO" id="GO:0005829">
    <property type="term" value="C:cytosol"/>
    <property type="evidence" value="ECO:0007669"/>
    <property type="project" value="TreeGrafter"/>
</dbReference>
<dbReference type="AlphaFoldDB" id="A0A1H4WTM7"/>
<evidence type="ECO:0000256" key="2">
    <source>
        <dbReference type="ARBA" id="ARBA00023002"/>
    </source>
</evidence>
<evidence type="ECO:0000256" key="3">
    <source>
        <dbReference type="RuleBase" id="RU000363"/>
    </source>
</evidence>
<sequence length="232" mass="24711">MTSLAKSVIFVTGASGGLGVQWVKQSIDRGATKVYAADIVPRDWKSDRIVPIALDVTDHASIDRVAALAGDTTILINNAGVALRDPITKVDAAALRRAFEIDFFGGVFMAQRFAPILAQRGGGAILNVVSAMSWIAWSGGYSAAKAAFWSATNSMRLELLPQKTHVLALHMGYVDTPMTAGISRPKVAADAIVRLALDGLEAGEHEVVGDDITRQIRTKLGGPLTELYPELL</sequence>